<dbReference type="InterPro" id="IPR008984">
    <property type="entry name" value="SMAD_FHA_dom_sf"/>
</dbReference>
<feature type="transmembrane region" description="Helical" evidence="3">
    <location>
        <begin position="811"/>
        <end position="828"/>
    </location>
</feature>
<dbReference type="PhylomeDB" id="A0A0D2VYD6"/>
<feature type="coiled-coil region" evidence="1">
    <location>
        <begin position="331"/>
        <end position="382"/>
    </location>
</feature>
<reference evidence="6" key="1">
    <citation type="submission" date="2011-02" db="EMBL/GenBank/DDBJ databases">
        <title>The Genome Sequence of Capsaspora owczarzaki ATCC 30864.</title>
        <authorList>
            <person name="Russ C."/>
            <person name="Cuomo C."/>
            <person name="Burger G."/>
            <person name="Gray M.W."/>
            <person name="Holland P.W.H."/>
            <person name="King N."/>
            <person name="Lang F.B.F."/>
            <person name="Roger A.J."/>
            <person name="Ruiz-Trillo I."/>
            <person name="Young S.K."/>
            <person name="Zeng Q."/>
            <person name="Gargeya S."/>
            <person name="Alvarado L."/>
            <person name="Berlin A."/>
            <person name="Chapman S.B."/>
            <person name="Chen Z."/>
            <person name="Freedman E."/>
            <person name="Gellesch M."/>
            <person name="Goldberg J."/>
            <person name="Griggs A."/>
            <person name="Gujja S."/>
            <person name="Heilman E."/>
            <person name="Heiman D."/>
            <person name="Howarth C."/>
            <person name="Mehta T."/>
            <person name="Neiman D."/>
            <person name="Pearson M."/>
            <person name="Roberts A."/>
            <person name="Saif S."/>
            <person name="Shea T."/>
            <person name="Shenoy N."/>
            <person name="Sisk P."/>
            <person name="Stolte C."/>
            <person name="Sykes S."/>
            <person name="White J."/>
            <person name="Yandava C."/>
            <person name="Haas B."/>
            <person name="Nusbaum C."/>
            <person name="Birren B."/>
        </authorList>
    </citation>
    <scope>NUCLEOTIDE SEQUENCE</scope>
    <source>
        <strain evidence="6">ATCC 30864</strain>
    </source>
</reference>
<dbReference type="eggNOG" id="KOG3872">
    <property type="taxonomic scope" value="Eukaryota"/>
</dbReference>
<dbReference type="SMART" id="SM00240">
    <property type="entry name" value="FHA"/>
    <property type="match status" value="1"/>
</dbReference>
<feature type="coiled-coil region" evidence="1">
    <location>
        <begin position="595"/>
        <end position="622"/>
    </location>
</feature>
<keyword evidence="3" id="KW-0812">Transmembrane</keyword>
<evidence type="ECO:0000256" key="1">
    <source>
        <dbReference type="SAM" id="Coils"/>
    </source>
</evidence>
<feature type="compositionally biased region" description="Basic and acidic residues" evidence="2">
    <location>
        <begin position="764"/>
        <end position="774"/>
    </location>
</feature>
<dbReference type="STRING" id="595528.A0A0D2VYD6"/>
<feature type="coiled-coil region" evidence="1">
    <location>
        <begin position="428"/>
        <end position="570"/>
    </location>
</feature>
<dbReference type="RefSeq" id="XP_004343731.2">
    <property type="nucleotide sequence ID" value="XM_004343681.2"/>
</dbReference>
<feature type="domain" description="FHA" evidence="4">
    <location>
        <begin position="32"/>
        <end position="87"/>
    </location>
</feature>
<gene>
    <name evidence="5" type="ORF">CAOG_007007</name>
</gene>
<feature type="region of interest" description="Disordered" evidence="2">
    <location>
        <begin position="154"/>
        <end position="184"/>
    </location>
</feature>
<evidence type="ECO:0000313" key="6">
    <source>
        <dbReference type="Proteomes" id="UP000008743"/>
    </source>
</evidence>
<dbReference type="PANTHER" id="PTHR15715">
    <property type="entry name" value="CENTROSOMAL PROTEIN OF 170 KDA"/>
    <property type="match status" value="1"/>
</dbReference>
<dbReference type="AlphaFoldDB" id="A0A0D2VYD6"/>
<sequence>MASDDPSAPFVRLVPREPNLFAERRLTVRERASIGRAVGKVKPMVTNGIFDSKVLSRAHAEVWFEDGKFMLKDVKSSNGTFLNSNRLSDTGQESRPFEIKCEDVVQFGVDVLENNKVTHRCIIATLICCDPTDPESVALAVLADARAHAMLVSGGSNSAPGSASATMVGAGGSGSAGAAGGEEGATNNADAAAAATPSYLAALGSAGSLDNNKSGADSVQRSMTMTDGASLLSAAGVTAAATTAAPSAAVTAAAKQLAHELPAALEQASGDAVAIASILTQSTMGSMNAATAAAVAAAVAAAQAPKPGIVHLRDETIAQLTAQLVAASSREHQLATKLEQLEQIVASIEQTSAMEYEIYFEEEKLMTRIDTLERQLSFYQHRAAHVAGIADNASPEAELLAKVADLSGSLVNVEQDRHSFEFSAKEMIRKAIEDKQEVDRRCLDLERALAAHKADHTRAIDELKEAKVQTQAARLEEDRLKVLLEQGELQIAHLRTEVEELRLSTSAGSEAKRKVTELTEQLEKAEKFRVEFMTLQEQWSTQDSQRQEEITQLRKSLEEVTAQRDGAKQMANSLKVSLAASLAPSPTVNANSAELEASKARIVELSAQLQTATDALKTETAKTSELVSKTEELTAQVTASVAAAAAFEAKISTAENERKGLVDANQQLRSLTAQLASVQEEAAALSHATERNYELVATCDRLVGEMTSLRSERDRLAEQLQALANDSSSEAHALRDQIAAKEAELDKVHKSSEETAKELSAARTRLEKKESSTREELQAIGAKLAAITAERDEMNGKLAELRKTINSRSKPLIITSAGVVLLAAIVALQQMH</sequence>
<dbReference type="PROSITE" id="PS50006">
    <property type="entry name" value="FHA_DOMAIN"/>
    <property type="match status" value="1"/>
</dbReference>
<organism evidence="5 6">
    <name type="scientific">Capsaspora owczarzaki (strain ATCC 30864)</name>
    <dbReference type="NCBI Taxonomy" id="595528"/>
    <lineage>
        <taxon>Eukaryota</taxon>
        <taxon>Filasterea</taxon>
        <taxon>Capsaspora</taxon>
    </lineage>
</organism>
<keyword evidence="3" id="KW-0472">Membrane</keyword>
<feature type="compositionally biased region" description="Gly residues" evidence="2">
    <location>
        <begin position="169"/>
        <end position="183"/>
    </location>
</feature>
<accession>A0A0D2VYD6</accession>
<evidence type="ECO:0000313" key="5">
    <source>
        <dbReference type="EMBL" id="KJE96732.1"/>
    </source>
</evidence>
<dbReference type="CDD" id="cd22679">
    <property type="entry name" value="FHA_SLMAP"/>
    <property type="match status" value="1"/>
</dbReference>
<dbReference type="Pfam" id="PF00498">
    <property type="entry name" value="FHA"/>
    <property type="match status" value="1"/>
</dbReference>
<dbReference type="SUPFAM" id="SSF49879">
    <property type="entry name" value="SMAD/FHA domain"/>
    <property type="match status" value="1"/>
</dbReference>
<evidence type="ECO:0000259" key="4">
    <source>
        <dbReference type="PROSITE" id="PS50006"/>
    </source>
</evidence>
<dbReference type="InterPro" id="IPR051176">
    <property type="entry name" value="Cent_Immune-Sig_Mod"/>
</dbReference>
<dbReference type="OrthoDB" id="687730at2759"/>
<keyword evidence="3" id="KW-1133">Transmembrane helix</keyword>
<dbReference type="InterPro" id="IPR000253">
    <property type="entry name" value="FHA_dom"/>
</dbReference>
<name>A0A0D2VYD6_CAPO3</name>
<proteinExistence type="predicted"/>
<feature type="compositionally biased region" description="Low complexity" evidence="2">
    <location>
        <begin position="154"/>
        <end position="168"/>
    </location>
</feature>
<dbReference type="Gene3D" id="2.60.200.20">
    <property type="match status" value="1"/>
</dbReference>
<dbReference type="InParanoid" id="A0A0D2VYD6"/>
<keyword evidence="6" id="KW-1185">Reference proteome</keyword>
<dbReference type="EMBL" id="KE346372">
    <property type="protein sequence ID" value="KJE96732.1"/>
    <property type="molecule type" value="Genomic_DNA"/>
</dbReference>
<keyword evidence="1" id="KW-0175">Coiled coil</keyword>
<dbReference type="PANTHER" id="PTHR15715:SF37">
    <property type="entry name" value="LD47843P"/>
    <property type="match status" value="1"/>
</dbReference>
<dbReference type="Gene3D" id="1.10.287.1490">
    <property type="match status" value="1"/>
</dbReference>
<feature type="compositionally biased region" description="Basic and acidic residues" evidence="2">
    <location>
        <begin position="746"/>
        <end position="757"/>
    </location>
</feature>
<evidence type="ECO:0000256" key="2">
    <source>
        <dbReference type="SAM" id="MobiDB-lite"/>
    </source>
</evidence>
<evidence type="ECO:0000256" key="3">
    <source>
        <dbReference type="SAM" id="Phobius"/>
    </source>
</evidence>
<protein>
    <recommendedName>
        <fullName evidence="4">FHA domain-containing protein</fullName>
    </recommendedName>
</protein>
<dbReference type="Proteomes" id="UP000008743">
    <property type="component" value="Unassembled WGS sequence"/>
</dbReference>
<feature type="region of interest" description="Disordered" evidence="2">
    <location>
        <begin position="746"/>
        <end position="774"/>
    </location>
</feature>